<protein>
    <submittedName>
        <fullName evidence="2">Alpha/beta hydrolase</fullName>
    </submittedName>
</protein>
<dbReference type="SUPFAM" id="SSF53474">
    <property type="entry name" value="alpha/beta-Hydrolases"/>
    <property type="match status" value="1"/>
</dbReference>
<dbReference type="AlphaFoldDB" id="A0A369LLS2"/>
<dbReference type="Proteomes" id="UP000253975">
    <property type="component" value="Unassembled WGS sequence"/>
</dbReference>
<evidence type="ECO:0000313" key="3">
    <source>
        <dbReference type="Proteomes" id="UP000253975"/>
    </source>
</evidence>
<organism evidence="2 3">
    <name type="scientific">Slackia isoflavoniconvertens</name>
    <dbReference type="NCBI Taxonomy" id="572010"/>
    <lineage>
        <taxon>Bacteria</taxon>
        <taxon>Bacillati</taxon>
        <taxon>Actinomycetota</taxon>
        <taxon>Coriobacteriia</taxon>
        <taxon>Eggerthellales</taxon>
        <taxon>Eggerthellaceae</taxon>
        <taxon>Slackia</taxon>
    </lineage>
</organism>
<dbReference type="RefSeq" id="WP_114615401.1">
    <property type="nucleotide sequence ID" value="NZ_PPTO01000006.1"/>
</dbReference>
<reference evidence="2 3" key="1">
    <citation type="journal article" date="2018" name="Elife">
        <title>Discovery and characterization of a prevalent human gut bacterial enzyme sufficient for the inactivation of a family of plant toxins.</title>
        <authorList>
            <person name="Koppel N."/>
            <person name="Bisanz J.E."/>
            <person name="Pandelia M.E."/>
            <person name="Turnbaugh P.J."/>
            <person name="Balskus E.P."/>
        </authorList>
    </citation>
    <scope>NUCLEOTIDE SEQUENCE [LARGE SCALE GENOMIC DNA]</scope>
    <source>
        <strain evidence="2 3">OB21 GAM31</strain>
    </source>
</reference>
<dbReference type="InterPro" id="IPR029058">
    <property type="entry name" value="AB_hydrolase_fold"/>
</dbReference>
<keyword evidence="2" id="KW-0378">Hydrolase</keyword>
<evidence type="ECO:0000313" key="2">
    <source>
        <dbReference type="EMBL" id="RDB59008.1"/>
    </source>
</evidence>
<dbReference type="InterPro" id="IPR051044">
    <property type="entry name" value="MAG_DAG_Lipase"/>
</dbReference>
<dbReference type="Gene3D" id="3.40.50.1820">
    <property type="entry name" value="alpha/beta hydrolase"/>
    <property type="match status" value="1"/>
</dbReference>
<sequence>MKTATLKYPSADGKTAIRALLWEPDAAEQPEGLETPVGLRYSDVRGIVQVVHGMSEHVVRYAHFAKFLVESGFVVCANDHVGHGESVSDAQDLGHMPARDGAEVLVRDVHALRGIMQARFGSEVPYVMFGHSMGSFITRKYISEHGEGLAAAVLCGTGQQAAALSMAGNALANALARLRGERYKSGLLHSMADGAYSKAVKNPRTDFDWLSTDPAQVDAYINDSECGQMFTVGGYATLTALTGEVVRAESASKVPKVLPLLFIAGGEDPVGDCGRGVRKAAEEYRNAGVQSVETKIYAGMRHEILNEPGRARVMADVEAWLAKQGI</sequence>
<comment type="caution">
    <text evidence="2">The sequence shown here is derived from an EMBL/GenBank/DDBJ whole genome shotgun (WGS) entry which is preliminary data.</text>
</comment>
<dbReference type="EMBL" id="PPTO01000006">
    <property type="protein sequence ID" value="RDB59008.1"/>
    <property type="molecule type" value="Genomic_DNA"/>
</dbReference>
<name>A0A369LLS2_9ACTN</name>
<proteinExistence type="predicted"/>
<evidence type="ECO:0000259" key="1">
    <source>
        <dbReference type="Pfam" id="PF12146"/>
    </source>
</evidence>
<gene>
    <name evidence="2" type="ORF">C1881_04800</name>
</gene>
<dbReference type="Pfam" id="PF12146">
    <property type="entry name" value="Hydrolase_4"/>
    <property type="match status" value="1"/>
</dbReference>
<dbReference type="GO" id="GO:0016787">
    <property type="term" value="F:hydrolase activity"/>
    <property type="evidence" value="ECO:0007669"/>
    <property type="project" value="UniProtKB-KW"/>
</dbReference>
<dbReference type="PANTHER" id="PTHR11614">
    <property type="entry name" value="PHOSPHOLIPASE-RELATED"/>
    <property type="match status" value="1"/>
</dbReference>
<accession>A0A369LLS2</accession>
<dbReference type="InterPro" id="IPR022742">
    <property type="entry name" value="Hydrolase_4"/>
</dbReference>
<feature type="domain" description="Serine aminopeptidase S33" evidence="1">
    <location>
        <begin position="43"/>
        <end position="308"/>
    </location>
</feature>